<feature type="compositionally biased region" description="Basic and acidic residues" evidence="6">
    <location>
        <begin position="181"/>
        <end position="198"/>
    </location>
</feature>
<gene>
    <name evidence="8" type="ORF">GcM1_247049</name>
</gene>
<feature type="compositionally biased region" description="Polar residues" evidence="6">
    <location>
        <begin position="168"/>
        <end position="180"/>
    </location>
</feature>
<evidence type="ECO:0000256" key="6">
    <source>
        <dbReference type="SAM" id="MobiDB-lite"/>
    </source>
</evidence>
<dbReference type="GO" id="GO:0046982">
    <property type="term" value="F:protein heterodimerization activity"/>
    <property type="evidence" value="ECO:0007669"/>
    <property type="project" value="InterPro"/>
</dbReference>
<dbReference type="GO" id="GO:0008622">
    <property type="term" value="C:epsilon DNA polymerase complex"/>
    <property type="evidence" value="ECO:0007669"/>
    <property type="project" value="TreeGrafter"/>
</dbReference>
<feature type="region of interest" description="Disordered" evidence="6">
    <location>
        <begin position="143"/>
        <end position="253"/>
    </location>
</feature>
<feature type="compositionally biased region" description="Basic and acidic residues" evidence="6">
    <location>
        <begin position="143"/>
        <end position="154"/>
    </location>
</feature>
<organism evidence="8 9">
    <name type="scientific">Golovinomyces cichoracearum</name>
    <dbReference type="NCBI Taxonomy" id="62708"/>
    <lineage>
        <taxon>Eukaryota</taxon>
        <taxon>Fungi</taxon>
        <taxon>Dikarya</taxon>
        <taxon>Ascomycota</taxon>
        <taxon>Pezizomycotina</taxon>
        <taxon>Leotiomycetes</taxon>
        <taxon>Erysiphales</taxon>
        <taxon>Erysiphaceae</taxon>
        <taxon>Golovinomyces</taxon>
    </lineage>
</organism>
<dbReference type="GO" id="GO:0006272">
    <property type="term" value="P:leading strand elongation"/>
    <property type="evidence" value="ECO:0007669"/>
    <property type="project" value="TreeGrafter"/>
</dbReference>
<keyword evidence="2" id="KW-0235">DNA replication</keyword>
<feature type="compositionally biased region" description="Acidic residues" evidence="6">
    <location>
        <begin position="244"/>
        <end position="253"/>
    </location>
</feature>
<keyword evidence="3" id="KW-0539">Nucleus</keyword>
<protein>
    <recommendedName>
        <fullName evidence="4">DNA polymerase epsilon subunit D</fullName>
    </recommendedName>
    <alternativeName>
        <fullName evidence="5">DNA polymerase II subunit D</fullName>
    </alternativeName>
</protein>
<evidence type="ECO:0000256" key="5">
    <source>
        <dbReference type="ARBA" id="ARBA00042096"/>
    </source>
</evidence>
<comment type="caution">
    <text evidence="8">The sequence shown here is derived from an EMBL/GenBank/DDBJ whole genome shotgun (WGS) entry which is preliminary data.</text>
</comment>
<feature type="compositionally biased region" description="Acidic residues" evidence="6">
    <location>
        <begin position="199"/>
        <end position="235"/>
    </location>
</feature>
<dbReference type="InterPro" id="IPR003958">
    <property type="entry name" value="CBFA_NFYB_domain"/>
</dbReference>
<sequence>MIIIYRPANLQHEPGTSNLSTMPIQRGDASNSTLSDDGYSTTKDPPGINIEDLNLPKSIVTRLAKGVLPANTQIQSNAMIGLTKSATLFVNYIASQANERAAIASRKTVSINDVFSALEDSEFSMWRPRLEAELQKYNENIGQRKEKIKSKETEGVPVPKKIKRDKSSPSPSGQNVFTHQNETDKNGQNENENNKETVDSDMEEDLLVEEEEEEEGGEEGEDIAKDEEEMQEEDEQVHMQIIDEALDNGEDSS</sequence>
<dbReference type="GO" id="GO:0008623">
    <property type="term" value="C:CHRAC"/>
    <property type="evidence" value="ECO:0007669"/>
    <property type="project" value="TreeGrafter"/>
</dbReference>
<dbReference type="GO" id="GO:0031490">
    <property type="term" value="F:chromatin DNA binding"/>
    <property type="evidence" value="ECO:0007669"/>
    <property type="project" value="TreeGrafter"/>
</dbReference>
<dbReference type="InterPro" id="IPR051377">
    <property type="entry name" value="DNA_Pol-Epsilon_Subunit"/>
</dbReference>
<proteinExistence type="predicted"/>
<feature type="region of interest" description="Disordered" evidence="6">
    <location>
        <begin position="14"/>
        <end position="47"/>
    </location>
</feature>
<evidence type="ECO:0000313" key="8">
    <source>
        <dbReference type="EMBL" id="RKF72562.1"/>
    </source>
</evidence>
<dbReference type="InterPro" id="IPR009072">
    <property type="entry name" value="Histone-fold"/>
</dbReference>
<evidence type="ECO:0000256" key="3">
    <source>
        <dbReference type="ARBA" id="ARBA00023242"/>
    </source>
</evidence>
<evidence type="ECO:0000256" key="4">
    <source>
        <dbReference type="ARBA" id="ARBA00039775"/>
    </source>
</evidence>
<dbReference type="SUPFAM" id="SSF47113">
    <property type="entry name" value="Histone-fold"/>
    <property type="match status" value="1"/>
</dbReference>
<dbReference type="PANTHER" id="PTHR46172:SF1">
    <property type="entry name" value="DNA POLYMERASE EPSILON SUBUNIT 3"/>
    <property type="match status" value="1"/>
</dbReference>
<feature type="compositionally biased region" description="Polar residues" evidence="6">
    <location>
        <begin position="14"/>
        <end position="43"/>
    </location>
</feature>
<dbReference type="PANTHER" id="PTHR46172">
    <property type="entry name" value="DNA POLYMERASE EPSILON SUBUNIT 3"/>
    <property type="match status" value="1"/>
</dbReference>
<accession>A0A420IDJ8</accession>
<evidence type="ECO:0000313" key="9">
    <source>
        <dbReference type="Proteomes" id="UP000285326"/>
    </source>
</evidence>
<feature type="domain" description="Transcription factor CBF/NF-Y/archaeal histone" evidence="7">
    <location>
        <begin position="54"/>
        <end position="118"/>
    </location>
</feature>
<dbReference type="Pfam" id="PF00808">
    <property type="entry name" value="CBFD_NFYB_HMF"/>
    <property type="match status" value="1"/>
</dbReference>
<evidence type="ECO:0000259" key="7">
    <source>
        <dbReference type="Pfam" id="PF00808"/>
    </source>
</evidence>
<dbReference type="Proteomes" id="UP000285326">
    <property type="component" value="Unassembled WGS sequence"/>
</dbReference>
<name>A0A420IDJ8_9PEZI</name>
<dbReference type="Gene3D" id="1.10.20.10">
    <property type="entry name" value="Histone, subunit A"/>
    <property type="match status" value="1"/>
</dbReference>
<reference evidence="8 9" key="1">
    <citation type="journal article" date="2018" name="BMC Genomics">
        <title>Comparative genome analyses reveal sequence features reflecting distinct modes of host-adaptation between dicot and monocot powdery mildew.</title>
        <authorList>
            <person name="Wu Y."/>
            <person name="Ma X."/>
            <person name="Pan Z."/>
            <person name="Kale S.D."/>
            <person name="Song Y."/>
            <person name="King H."/>
            <person name="Zhang Q."/>
            <person name="Presley C."/>
            <person name="Deng X."/>
            <person name="Wei C.I."/>
            <person name="Xiao S."/>
        </authorList>
    </citation>
    <scope>NUCLEOTIDE SEQUENCE [LARGE SCALE GENOMIC DNA]</scope>
    <source>
        <strain evidence="8">UMSG1</strain>
    </source>
</reference>
<evidence type="ECO:0000256" key="1">
    <source>
        <dbReference type="ARBA" id="ARBA00004123"/>
    </source>
</evidence>
<dbReference type="GO" id="GO:0006974">
    <property type="term" value="P:DNA damage response"/>
    <property type="evidence" value="ECO:0007669"/>
    <property type="project" value="TreeGrafter"/>
</dbReference>
<evidence type="ECO:0000256" key="2">
    <source>
        <dbReference type="ARBA" id="ARBA00022705"/>
    </source>
</evidence>
<comment type="subcellular location">
    <subcellularLocation>
        <location evidence="1">Nucleus</location>
    </subcellularLocation>
</comment>
<dbReference type="CDD" id="cd22928">
    <property type="entry name" value="HFD_POLE3_DPB4"/>
    <property type="match status" value="1"/>
</dbReference>
<dbReference type="GO" id="GO:0031507">
    <property type="term" value="P:heterochromatin formation"/>
    <property type="evidence" value="ECO:0007669"/>
    <property type="project" value="TreeGrafter"/>
</dbReference>
<dbReference type="AlphaFoldDB" id="A0A420IDJ8"/>
<dbReference type="EMBL" id="MCBS01024778">
    <property type="protein sequence ID" value="RKF72562.1"/>
    <property type="molecule type" value="Genomic_DNA"/>
</dbReference>